<keyword evidence="7 8" id="KW-0413">Isomerase</keyword>
<reference evidence="11 12" key="1">
    <citation type="journal article" date="2017" name="BMC Genomics">
        <title>Comparative analysis of avian poxvirus genomes, including a novel poxvirus from lesser flamingos (Phoenicopterus minor), highlights the lack of conservation of the central region.</title>
        <authorList>
            <person name="Carulei O."/>
            <person name="Douglass N."/>
            <person name="Williamson A.L."/>
        </authorList>
    </citation>
    <scope>NUCLEOTIDE SEQUENCE [LARGE SCALE GENOMIC DNA]</scope>
    <source>
        <strain evidence="11">FGPVKD09</strain>
    </source>
</reference>
<dbReference type="Gene3D" id="3.90.15.10">
    <property type="entry name" value="Topoisomerase I, Chain A, domain 3"/>
    <property type="match status" value="1"/>
</dbReference>
<name>A0A2H4X2F9_9POXV</name>
<dbReference type="EC" id="5.6.2.1" evidence="3"/>
<dbReference type="SUPFAM" id="SSF55869">
    <property type="entry name" value="DNA topoisomerase I domain"/>
    <property type="match status" value="1"/>
</dbReference>
<evidence type="ECO:0000256" key="4">
    <source>
        <dbReference type="ARBA" id="ARBA00022921"/>
    </source>
</evidence>
<dbReference type="InterPro" id="IPR035447">
    <property type="entry name" value="DNA_topo_I_N_sf"/>
</dbReference>
<evidence type="ECO:0000256" key="3">
    <source>
        <dbReference type="ARBA" id="ARBA00012891"/>
    </source>
</evidence>
<evidence type="ECO:0000256" key="7">
    <source>
        <dbReference type="ARBA" id="ARBA00023235"/>
    </source>
</evidence>
<evidence type="ECO:0000313" key="11">
    <source>
        <dbReference type="EMBL" id="AUD40247.1"/>
    </source>
</evidence>
<comment type="catalytic activity">
    <reaction evidence="1 8">
        <text>ATP-independent breakage of single-stranded DNA, followed by passage and rejoining.</text>
        <dbReference type="EC" id="5.6.2.1"/>
    </reaction>
</comment>
<dbReference type="InterPro" id="IPR001631">
    <property type="entry name" value="TopoI"/>
</dbReference>
<sequence length="318" mass="37542">MVKKVFFHYKDDKLYYDAAYKNLVPTSNETYEIIKAYRVPSHLKEVIVYEQSLEEASNSLIFVGVDSKGRKQYFYGKNHVILRNKNRDKVFIKVHKIIKKINSYIDKNICSESNTLEFQLAVFMLMETSFYIRIGKVKYYKQNDTVGLLTLQNKHLTVTDENITIKFTGKDKVVHEFNVKRENRLYEPLLRIHDFSKPDSVLFSLLSEKKVYAFINQYSIKIKDLRTYGVNITFLYNIWNNVISMLKLPSIKKLIVLSIKQTADTIGHTPNISKQAYMAITILELMKEENIIETIKQKTFDEFLNFVINYVNKKKRYN</sequence>
<organism evidence="11 12">
    <name type="scientific">Flamingopox virus FGPVKD09</name>
    <dbReference type="NCBI Taxonomy" id="2059380"/>
    <lineage>
        <taxon>Viruses</taxon>
        <taxon>Varidnaviria</taxon>
        <taxon>Bamfordvirae</taxon>
        <taxon>Nucleocytoviricota</taxon>
        <taxon>Pokkesviricetes</taxon>
        <taxon>Chitovirales</taxon>
        <taxon>Poxviridae</taxon>
        <taxon>Chordopoxvirinae</taxon>
        <taxon>Avipoxvirus</taxon>
    </lineage>
</organism>
<keyword evidence="12" id="KW-1185">Reference proteome</keyword>
<proteinExistence type="inferred from homology"/>
<feature type="active site" description="O-(3'-phospho-DNA)-tyrosine intermediate" evidence="8">
    <location>
        <position position="277"/>
    </location>
</feature>
<dbReference type="SUPFAM" id="SSF56349">
    <property type="entry name" value="DNA breaking-rejoining enzymes"/>
    <property type="match status" value="1"/>
</dbReference>
<protein>
    <recommendedName>
        <fullName evidence="3">DNA topoisomerase</fullName>
        <ecNumber evidence="3">5.6.2.1</ecNumber>
    </recommendedName>
</protein>
<evidence type="ECO:0000313" key="12">
    <source>
        <dbReference type="Proteomes" id="UP000235762"/>
    </source>
</evidence>
<dbReference type="PROSITE" id="PS52038">
    <property type="entry name" value="TOPO_IB_2"/>
    <property type="match status" value="1"/>
</dbReference>
<keyword evidence="6 8" id="KW-0238">DNA-binding</keyword>
<dbReference type="Pfam" id="PF09266">
    <property type="entry name" value="VirDNA-topo-I_N"/>
    <property type="match status" value="1"/>
</dbReference>
<evidence type="ECO:0000256" key="2">
    <source>
        <dbReference type="ARBA" id="ARBA00006645"/>
    </source>
</evidence>
<gene>
    <name evidence="11" type="ORF">fgpv_149</name>
</gene>
<feature type="domain" description="DNA topoisomerase I catalytic core eukaryotic-type" evidence="9">
    <location>
        <begin position="93"/>
        <end position="283"/>
    </location>
</feature>
<dbReference type="GO" id="GO:0006265">
    <property type="term" value="P:DNA topological change"/>
    <property type="evidence" value="ECO:0007669"/>
    <property type="project" value="UniProtKB-UniRule"/>
</dbReference>
<evidence type="ECO:0000259" key="10">
    <source>
        <dbReference type="Pfam" id="PF09266"/>
    </source>
</evidence>
<dbReference type="InterPro" id="IPR013500">
    <property type="entry name" value="TopoI_cat_euk"/>
</dbReference>
<dbReference type="Proteomes" id="UP000235762">
    <property type="component" value="Segment"/>
</dbReference>
<dbReference type="Gene3D" id="3.30.66.10">
    <property type="entry name" value="DNA topoisomerase I domain"/>
    <property type="match status" value="1"/>
</dbReference>
<dbReference type="EMBL" id="MF678796">
    <property type="protein sequence ID" value="AUD40247.1"/>
    <property type="molecule type" value="Genomic_DNA"/>
</dbReference>
<dbReference type="InterPro" id="IPR027362">
    <property type="entry name" value="TopoI_C"/>
</dbReference>
<keyword evidence="5 8" id="KW-0799">Topoisomerase</keyword>
<evidence type="ECO:0000256" key="5">
    <source>
        <dbReference type="ARBA" id="ARBA00023029"/>
    </source>
</evidence>
<dbReference type="PRINTS" id="PR00416">
    <property type="entry name" value="EUTPISMRASEI"/>
</dbReference>
<dbReference type="GO" id="GO:0003677">
    <property type="term" value="F:DNA binding"/>
    <property type="evidence" value="ECO:0007669"/>
    <property type="project" value="UniProtKB-UniRule"/>
</dbReference>
<evidence type="ECO:0000256" key="8">
    <source>
        <dbReference type="PROSITE-ProRule" id="PRU01382"/>
    </source>
</evidence>
<dbReference type="Gene3D" id="1.20.120.380">
    <property type="entry name" value="Type 1-topoisomerase catalytic fragment, domain 2"/>
    <property type="match status" value="1"/>
</dbReference>
<evidence type="ECO:0000259" key="9">
    <source>
        <dbReference type="Pfam" id="PF01028"/>
    </source>
</evidence>
<keyword evidence="4" id="KW-0426">Late protein</keyword>
<dbReference type="InterPro" id="IPR015346">
    <property type="entry name" value="TopoI_N_vir"/>
</dbReference>
<evidence type="ECO:0000256" key="6">
    <source>
        <dbReference type="ARBA" id="ARBA00023125"/>
    </source>
</evidence>
<dbReference type="InterPro" id="IPR011010">
    <property type="entry name" value="DNA_brk_join_enz"/>
</dbReference>
<dbReference type="Pfam" id="PF01028">
    <property type="entry name" value="Topoisom_I"/>
    <property type="match status" value="1"/>
</dbReference>
<dbReference type="InterPro" id="IPR014711">
    <property type="entry name" value="TopoI_cat_a-hlx-sub_euk"/>
</dbReference>
<feature type="domain" description="DNA topoisomerase I N-terminal viral" evidence="10">
    <location>
        <begin position="7"/>
        <end position="64"/>
    </location>
</feature>
<comment type="similarity">
    <text evidence="2 8">Belongs to the type IB topoisomerase family.</text>
</comment>
<evidence type="ECO:0000256" key="1">
    <source>
        <dbReference type="ARBA" id="ARBA00000213"/>
    </source>
</evidence>
<dbReference type="GO" id="GO:0003917">
    <property type="term" value="F:DNA topoisomerase type I (single strand cut, ATP-independent) activity"/>
    <property type="evidence" value="ECO:0007669"/>
    <property type="project" value="UniProtKB-UniRule"/>
</dbReference>
<accession>A0A2H4X2F9</accession>